<dbReference type="Proteomes" id="UP000522081">
    <property type="component" value="Unassembled WGS sequence"/>
</dbReference>
<sequence>MNGILPSSTRKTLHSCKRSTVRLLSRLARDRSGNTLMMVAASAAPLLAMIGGGIDMGRSYLSESRLQQACDAGVLAARKKLGSAVVTDGNVPSEVGDVGYRFFNLNFRDGAYGTENRQFTMSLEQDYSISGTATVDVPTTIMQIFGNTNVPVSVNCEARLNFSNTDVMMVLDTTGSMAQTNPGDPDTRIGVLRTVVKSFWNQLEGAKAPGIRIRYGFVPYSTNVNVGHLLADDWVVDTWTYQSREFDHEVTEPGTGTRTYWDNFSYVSGSQNIFVQDSYPATYHHPSFEYGSGWYSCDEPAPNATGYSANYTLISETTDGTRTIRHYRRVINGTNYWVSRSGSTCNVVKAIYDNYTDEFDEITEPKPGNTVTYWRYAPLSRDVSNWRSETAGCIEERSTYQIDDYSNVDFTRALDLDLDTVPTAGNADTQWRPMYPNIIYIRKLNSATSNAFSIPEDVDKKNYFQPKQAPGLIACPTPARNLAEMNEAAIDSYLASLSVSGQTYHDIGMIWGGRLISPTGLFSTENADEPGRPTSRHLIFLTDGVTQPLDIAYSAYGIEPLDTRRWDKTSSDSLPETVEARFSVACNEVKKRNITVWVVGFGTVMTDMLKTCAGDGHWFQADDAAQLNDVFNKIAKAMGDLRISK</sequence>
<dbReference type="SUPFAM" id="SSF53300">
    <property type="entry name" value="vWA-like"/>
    <property type="match status" value="1"/>
</dbReference>
<dbReference type="InterPro" id="IPR028087">
    <property type="entry name" value="Tad_N"/>
</dbReference>
<gene>
    <name evidence="2" type="ORF">FHS75_000588</name>
</gene>
<feature type="domain" description="Putative Flp pilus-assembly TadG-like N-terminal" evidence="1">
    <location>
        <begin position="33"/>
        <end position="77"/>
    </location>
</feature>
<keyword evidence="3" id="KW-1185">Reference proteome</keyword>
<comment type="caution">
    <text evidence="2">The sequence shown here is derived from an EMBL/GenBank/DDBJ whole genome shotgun (WGS) entry which is preliminary data.</text>
</comment>
<protein>
    <recommendedName>
        <fullName evidence="1">Putative Flp pilus-assembly TadG-like N-terminal domain-containing protein</fullName>
    </recommendedName>
</protein>
<evidence type="ECO:0000313" key="2">
    <source>
        <dbReference type="EMBL" id="NYH94283.1"/>
    </source>
</evidence>
<name>A0A7Y9XVX5_9SPHN</name>
<organism evidence="2 3">
    <name type="scientific">Novosphingobium marinum</name>
    <dbReference type="NCBI Taxonomy" id="1514948"/>
    <lineage>
        <taxon>Bacteria</taxon>
        <taxon>Pseudomonadati</taxon>
        <taxon>Pseudomonadota</taxon>
        <taxon>Alphaproteobacteria</taxon>
        <taxon>Sphingomonadales</taxon>
        <taxon>Sphingomonadaceae</taxon>
        <taxon>Novosphingobium</taxon>
    </lineage>
</organism>
<dbReference type="RefSeq" id="WP_179406214.1">
    <property type="nucleotide sequence ID" value="NZ_JACBZF010000001.1"/>
</dbReference>
<evidence type="ECO:0000313" key="3">
    <source>
        <dbReference type="Proteomes" id="UP000522081"/>
    </source>
</evidence>
<dbReference type="AlphaFoldDB" id="A0A7Y9XVX5"/>
<dbReference type="InterPro" id="IPR036465">
    <property type="entry name" value="vWFA_dom_sf"/>
</dbReference>
<dbReference type="Pfam" id="PF13400">
    <property type="entry name" value="Tad"/>
    <property type="match status" value="1"/>
</dbReference>
<evidence type="ECO:0000259" key="1">
    <source>
        <dbReference type="Pfam" id="PF13400"/>
    </source>
</evidence>
<accession>A0A7Y9XVX5</accession>
<dbReference type="Gene3D" id="3.40.50.410">
    <property type="entry name" value="von Willebrand factor, type A domain"/>
    <property type="match status" value="2"/>
</dbReference>
<reference evidence="2 3" key="1">
    <citation type="submission" date="2020-07" db="EMBL/GenBank/DDBJ databases">
        <title>Genomic Encyclopedia of Type Strains, Phase IV (KMG-IV): sequencing the most valuable type-strain genomes for metagenomic binning, comparative biology and taxonomic classification.</title>
        <authorList>
            <person name="Goeker M."/>
        </authorList>
    </citation>
    <scope>NUCLEOTIDE SEQUENCE [LARGE SCALE GENOMIC DNA]</scope>
    <source>
        <strain evidence="2 3">DSM 29043</strain>
    </source>
</reference>
<dbReference type="EMBL" id="JACBZF010000001">
    <property type="protein sequence ID" value="NYH94283.1"/>
    <property type="molecule type" value="Genomic_DNA"/>
</dbReference>
<proteinExistence type="predicted"/>